<evidence type="ECO:0000313" key="1">
    <source>
        <dbReference type="EMBL" id="MFD2591950.1"/>
    </source>
</evidence>
<protein>
    <submittedName>
        <fullName evidence="1">Uncharacterized protein</fullName>
    </submittedName>
</protein>
<evidence type="ECO:0000313" key="2">
    <source>
        <dbReference type="Proteomes" id="UP001597459"/>
    </source>
</evidence>
<proteinExistence type="predicted"/>
<reference evidence="2" key="1">
    <citation type="journal article" date="2019" name="Int. J. Syst. Evol. Microbiol.">
        <title>The Global Catalogue of Microorganisms (GCM) 10K type strain sequencing project: providing services to taxonomists for standard genome sequencing and annotation.</title>
        <authorList>
            <consortium name="The Broad Institute Genomics Platform"/>
            <consortium name="The Broad Institute Genome Sequencing Center for Infectious Disease"/>
            <person name="Wu L."/>
            <person name="Ma J."/>
        </authorList>
    </citation>
    <scope>NUCLEOTIDE SEQUENCE [LARGE SCALE GENOMIC DNA]</scope>
    <source>
        <strain evidence="2">KCTC 42423</strain>
    </source>
</reference>
<gene>
    <name evidence="1" type="ORF">ACFSTE_14020</name>
</gene>
<dbReference type="RefSeq" id="WP_176027496.1">
    <property type="nucleotide sequence ID" value="NZ_JBHSJV010000001.1"/>
</dbReference>
<keyword evidence="2" id="KW-1185">Reference proteome</keyword>
<comment type="caution">
    <text evidence="1">The sequence shown here is derived from an EMBL/GenBank/DDBJ whole genome shotgun (WGS) entry which is preliminary data.</text>
</comment>
<name>A0ABW5N8K6_9FLAO</name>
<dbReference type="EMBL" id="JBHULX010000027">
    <property type="protein sequence ID" value="MFD2591950.1"/>
    <property type="molecule type" value="Genomic_DNA"/>
</dbReference>
<sequence>MGLKEKRFTKIFQEEQFPDLQQQILEALGNEVPMEIEWETLFEERFIHLYSETYPKIYFIPLIEAFKAIGVDDLGKEALKEGIHKIVICNKNDHHNPERAYTISEGVLTVDHSPVLNADKVEERISVLQQVIENSL</sequence>
<accession>A0ABW5N8K6</accession>
<organism evidence="1 2">
    <name type="scientific">Aquimarina hainanensis</name>
    <dbReference type="NCBI Taxonomy" id="1578017"/>
    <lineage>
        <taxon>Bacteria</taxon>
        <taxon>Pseudomonadati</taxon>
        <taxon>Bacteroidota</taxon>
        <taxon>Flavobacteriia</taxon>
        <taxon>Flavobacteriales</taxon>
        <taxon>Flavobacteriaceae</taxon>
        <taxon>Aquimarina</taxon>
    </lineage>
</organism>
<dbReference type="Proteomes" id="UP001597459">
    <property type="component" value="Unassembled WGS sequence"/>
</dbReference>